<keyword evidence="4" id="KW-1185">Reference proteome</keyword>
<evidence type="ECO:0008006" key="5">
    <source>
        <dbReference type="Google" id="ProtNLM"/>
    </source>
</evidence>
<reference evidence="3" key="1">
    <citation type="submission" date="2021-08" db="EMBL/GenBank/DDBJ databases">
        <title>WGS assembly of Ceratopteris richardii.</title>
        <authorList>
            <person name="Marchant D.B."/>
            <person name="Chen G."/>
            <person name="Jenkins J."/>
            <person name="Shu S."/>
            <person name="Leebens-Mack J."/>
            <person name="Grimwood J."/>
            <person name="Schmutz J."/>
            <person name="Soltis P."/>
            <person name="Soltis D."/>
            <person name="Chen Z.-H."/>
        </authorList>
    </citation>
    <scope>NUCLEOTIDE SEQUENCE</scope>
    <source>
        <strain evidence="3">Whitten #5841</strain>
        <tissue evidence="3">Leaf</tissue>
    </source>
</reference>
<dbReference type="InterPro" id="IPR001258">
    <property type="entry name" value="NHL_repeat"/>
</dbReference>
<protein>
    <recommendedName>
        <fullName evidence="5">SMP-30/Gluconolactonase/LRE-like region domain-containing protein</fullName>
    </recommendedName>
</protein>
<name>A0A8T2UAG0_CERRI</name>
<dbReference type="PANTHER" id="PTHR31460">
    <property type="match status" value="1"/>
</dbReference>
<dbReference type="Gene3D" id="2.120.10.30">
    <property type="entry name" value="TolB, C-terminal domain"/>
    <property type="match status" value="1"/>
</dbReference>
<dbReference type="SUPFAM" id="SSF63829">
    <property type="entry name" value="Calcium-dependent phosphotriesterase"/>
    <property type="match status" value="1"/>
</dbReference>
<dbReference type="Pfam" id="PF01436">
    <property type="entry name" value="NHL"/>
    <property type="match status" value="1"/>
</dbReference>
<dbReference type="InterPro" id="IPR053224">
    <property type="entry name" value="Sensory_adhesion_molecule"/>
</dbReference>
<dbReference type="PROSITE" id="PS51125">
    <property type="entry name" value="NHL"/>
    <property type="match status" value="1"/>
</dbReference>
<evidence type="ECO:0000256" key="1">
    <source>
        <dbReference type="ARBA" id="ARBA00022737"/>
    </source>
</evidence>
<evidence type="ECO:0000313" key="4">
    <source>
        <dbReference type="Proteomes" id="UP000825935"/>
    </source>
</evidence>
<dbReference type="OrthoDB" id="1902639at2759"/>
<dbReference type="Proteomes" id="UP000825935">
    <property type="component" value="Chromosome 8"/>
</dbReference>
<dbReference type="AlphaFoldDB" id="A0A8T2UAG0"/>
<gene>
    <name evidence="3" type="ORF">KP509_08G052000</name>
</gene>
<dbReference type="PANTHER" id="PTHR31460:SF0">
    <property type="entry name" value="CALCIUM-DEPENDENT PHOSPHOTRIESTERASE SUPERFAMILY PROTEIN-RELATED"/>
    <property type="match status" value="1"/>
</dbReference>
<accession>A0A8T2UAG0</accession>
<keyword evidence="1" id="KW-0677">Repeat</keyword>
<evidence type="ECO:0000256" key="2">
    <source>
        <dbReference type="PROSITE-ProRule" id="PRU00504"/>
    </source>
</evidence>
<proteinExistence type="predicted"/>
<organism evidence="3 4">
    <name type="scientific">Ceratopteris richardii</name>
    <name type="common">Triangle waterfern</name>
    <dbReference type="NCBI Taxonomy" id="49495"/>
    <lineage>
        <taxon>Eukaryota</taxon>
        <taxon>Viridiplantae</taxon>
        <taxon>Streptophyta</taxon>
        <taxon>Embryophyta</taxon>
        <taxon>Tracheophyta</taxon>
        <taxon>Polypodiopsida</taxon>
        <taxon>Polypodiidae</taxon>
        <taxon>Polypodiales</taxon>
        <taxon>Pteridineae</taxon>
        <taxon>Pteridaceae</taxon>
        <taxon>Parkerioideae</taxon>
        <taxon>Ceratopteris</taxon>
    </lineage>
</organism>
<comment type="caution">
    <text evidence="3">The sequence shown here is derived from an EMBL/GenBank/DDBJ whole genome shotgun (WGS) entry which is preliminary data.</text>
</comment>
<dbReference type="EMBL" id="CM035413">
    <property type="protein sequence ID" value="KAH7431500.1"/>
    <property type="molecule type" value="Genomic_DNA"/>
</dbReference>
<dbReference type="InterPro" id="IPR011042">
    <property type="entry name" value="6-blade_b-propeller_TolB-like"/>
</dbReference>
<evidence type="ECO:0000313" key="3">
    <source>
        <dbReference type="EMBL" id="KAH7431500.1"/>
    </source>
</evidence>
<sequence length="342" mass="37771">MALEITRWNKFNSETHRHPEGVALCKESSQVLYKPRPARDDSSEPFLPFHRALRECSQWDELGHRFLVSIFDGGIGAVPVPKDPSPENLIGEEEVLVATAPFPHLSNLGFRIDHARNRVVGCASDKFHYALSTVVAYDYDTWETLFVIKLQEGADNKSLADDLTIDADGHIYVTDTYNGKIWKINADGSDFCVFSDDPQYQIEPINKYYGWVKLNGIAYHPHGFLLVTHLASHSLFKVSMDGKTVTKVGGLTRELLGDGIVLQDPNTLVMCGLDVGVHVLKTTDDWNTAAEALHSPAKSSTLIPTSVSLKHGKPYVGFANLTPEDPPVDLIASPEFSPLSSV</sequence>
<dbReference type="GO" id="GO:0005783">
    <property type="term" value="C:endoplasmic reticulum"/>
    <property type="evidence" value="ECO:0007669"/>
    <property type="project" value="TreeGrafter"/>
</dbReference>
<feature type="repeat" description="NHL" evidence="2">
    <location>
        <begin position="162"/>
        <end position="187"/>
    </location>
</feature>